<feature type="chain" id="PRO_5039176828" description="Lipoprotein" evidence="2">
    <location>
        <begin position="30"/>
        <end position="211"/>
    </location>
</feature>
<evidence type="ECO:0000313" key="4">
    <source>
        <dbReference type="Proteomes" id="UP000818266"/>
    </source>
</evidence>
<keyword evidence="4" id="KW-1185">Reference proteome</keyword>
<evidence type="ECO:0000256" key="1">
    <source>
        <dbReference type="SAM" id="MobiDB-lite"/>
    </source>
</evidence>
<sequence length="211" mass="22575">MLERRPLLRHRVLSGAAALVLVAGLSACAAEEEPVDEPEVVPTETSEPEPEPTTEPEPEAFALPADCTEIFPQERLDNLEGQNLVLRGGPGSTEGNDVFVDPTPEQRVGGISCIWANPDGEIADLLISVAPLTPSTRAGVVDDLTAQGLNESTLEDGTITYGLLGDEQGAPAIYNEVRIDSWISVISAFGGQVFYDEAVVFVEEIRGEVYQ</sequence>
<keyword evidence="2" id="KW-0732">Signal</keyword>
<dbReference type="EMBL" id="VIKT02000009">
    <property type="protein sequence ID" value="NHF62985.1"/>
    <property type="molecule type" value="Genomic_DNA"/>
</dbReference>
<accession>A0A9E5JNY8</accession>
<name>A0A9E5JNY8_9MICO</name>
<protein>
    <recommendedName>
        <fullName evidence="5">Lipoprotein</fullName>
    </recommendedName>
</protein>
<dbReference type="RefSeq" id="WP_152583475.1">
    <property type="nucleotide sequence ID" value="NZ_VIKT02000009.1"/>
</dbReference>
<evidence type="ECO:0000256" key="2">
    <source>
        <dbReference type="SAM" id="SignalP"/>
    </source>
</evidence>
<comment type="caution">
    <text evidence="3">The sequence shown here is derived from an EMBL/GenBank/DDBJ whole genome shotgun (WGS) entry which is preliminary data.</text>
</comment>
<gene>
    <name evidence="3" type="ORF">FK219_007005</name>
</gene>
<dbReference type="AlphaFoldDB" id="A0A9E5JNY8"/>
<feature type="region of interest" description="Disordered" evidence="1">
    <location>
        <begin position="31"/>
        <end position="59"/>
    </location>
</feature>
<feature type="signal peptide" evidence="2">
    <location>
        <begin position="1"/>
        <end position="29"/>
    </location>
</feature>
<proteinExistence type="predicted"/>
<reference evidence="3 4" key="2">
    <citation type="submission" date="2020-03" db="EMBL/GenBank/DDBJ databases">
        <title>Chryseoglobus sp. isolated from a deep-sea seamount.</title>
        <authorList>
            <person name="Zhang D.-C."/>
        </authorList>
    </citation>
    <scope>NUCLEOTIDE SEQUENCE [LARGE SCALE GENOMIC DNA]</scope>
    <source>
        <strain evidence="3 4">KN1116</strain>
    </source>
</reference>
<dbReference type="Proteomes" id="UP000818266">
    <property type="component" value="Unassembled WGS sequence"/>
</dbReference>
<evidence type="ECO:0000313" key="3">
    <source>
        <dbReference type="EMBL" id="NHF62985.1"/>
    </source>
</evidence>
<feature type="compositionally biased region" description="Acidic residues" evidence="1">
    <location>
        <begin position="46"/>
        <end position="58"/>
    </location>
</feature>
<dbReference type="PROSITE" id="PS51257">
    <property type="entry name" value="PROKAR_LIPOPROTEIN"/>
    <property type="match status" value="1"/>
</dbReference>
<reference evidence="3 4" key="1">
    <citation type="submission" date="2019-06" db="EMBL/GenBank/DDBJ databases">
        <authorList>
            <person name="De-Chao Zhang Q."/>
        </authorList>
    </citation>
    <scope>NUCLEOTIDE SEQUENCE [LARGE SCALE GENOMIC DNA]</scope>
    <source>
        <strain evidence="3 4">KN1116</strain>
    </source>
</reference>
<dbReference type="OrthoDB" id="5119140at2"/>
<evidence type="ECO:0008006" key="5">
    <source>
        <dbReference type="Google" id="ProtNLM"/>
    </source>
</evidence>
<organism evidence="3 4">
    <name type="scientific">Microcella pacifica</name>
    <dbReference type="NCBI Taxonomy" id="2591847"/>
    <lineage>
        <taxon>Bacteria</taxon>
        <taxon>Bacillati</taxon>
        <taxon>Actinomycetota</taxon>
        <taxon>Actinomycetes</taxon>
        <taxon>Micrococcales</taxon>
        <taxon>Microbacteriaceae</taxon>
        <taxon>Microcella</taxon>
    </lineage>
</organism>